<dbReference type="RefSeq" id="WP_054666327.1">
    <property type="nucleotide sequence ID" value="NZ_AYZJ01000020.1"/>
</dbReference>
<dbReference type="EMBL" id="AYZJ01000020">
    <property type="protein sequence ID" value="KRN24903.1"/>
    <property type="molecule type" value="Genomic_DNA"/>
</dbReference>
<evidence type="ECO:0000313" key="2">
    <source>
        <dbReference type="Proteomes" id="UP000050865"/>
    </source>
</evidence>
<dbReference type="OrthoDB" id="2302143at2"/>
<name>A0A0R2FIT2_9LACO</name>
<gene>
    <name evidence="1" type="ORF">FC75_GL001118</name>
</gene>
<dbReference type="Proteomes" id="UP000050865">
    <property type="component" value="Unassembled WGS sequence"/>
</dbReference>
<dbReference type="STRING" id="1423730.FC75_GL001118"/>
<reference evidence="1 2" key="1">
    <citation type="journal article" date="2015" name="Genome Announc.">
        <title>Expanding the biotechnology potential of lactobacilli through comparative genomics of 213 strains and associated genera.</title>
        <authorList>
            <person name="Sun Z."/>
            <person name="Harris H.M."/>
            <person name="McCann A."/>
            <person name="Guo C."/>
            <person name="Argimon S."/>
            <person name="Zhang W."/>
            <person name="Yang X."/>
            <person name="Jeffery I.B."/>
            <person name="Cooney J.C."/>
            <person name="Kagawa T.F."/>
            <person name="Liu W."/>
            <person name="Song Y."/>
            <person name="Salvetti E."/>
            <person name="Wrobel A."/>
            <person name="Rasinkangas P."/>
            <person name="Parkhill J."/>
            <person name="Rea M.C."/>
            <person name="O'Sullivan O."/>
            <person name="Ritari J."/>
            <person name="Douillard F.P."/>
            <person name="Paul Ross R."/>
            <person name="Yang R."/>
            <person name="Briner A.E."/>
            <person name="Felis G.E."/>
            <person name="de Vos W.M."/>
            <person name="Barrangou R."/>
            <person name="Klaenhammer T.R."/>
            <person name="Caufield P.W."/>
            <person name="Cui Y."/>
            <person name="Zhang H."/>
            <person name="O'Toole P.W."/>
        </authorList>
    </citation>
    <scope>NUCLEOTIDE SEQUENCE [LARGE SCALE GENOMIC DNA]</scope>
    <source>
        <strain evidence="1 2">DSM 22697</strain>
    </source>
</reference>
<dbReference type="InterPro" id="IPR035069">
    <property type="entry name" value="TTHA1013/TTHA0281-like"/>
</dbReference>
<dbReference type="AlphaFoldDB" id="A0A0R2FIT2"/>
<keyword evidence="2" id="KW-1185">Reference proteome</keyword>
<proteinExistence type="predicted"/>
<accession>A0A0R2FIT2</accession>
<dbReference type="PATRIC" id="fig|1423730.4.peg.1173"/>
<dbReference type="SUPFAM" id="SSF143100">
    <property type="entry name" value="TTHA1013/TTHA0281-like"/>
    <property type="match status" value="1"/>
</dbReference>
<evidence type="ECO:0000313" key="1">
    <source>
        <dbReference type="EMBL" id="KRN24903.1"/>
    </source>
</evidence>
<protein>
    <submittedName>
        <fullName evidence="1">Uncharacterized protein</fullName>
    </submittedName>
</protein>
<sequence length="133" mass="15221">MVKATRRYFFAARNEKTPDGYVIQFVNMPDLTAKGTTYQETVYYAYRVLANFLLGLPKKSAPLSAYTLTSLPDDEPDPNVFYSLVSATEDFDPHKMEMHFTLPQAPPDEIRRMAGQLAHLTTYHQKRQKDPTA</sequence>
<comment type="caution">
    <text evidence="1">The sequence shown here is derived from an EMBL/GenBank/DDBJ whole genome shotgun (WGS) entry which is preliminary data.</text>
</comment>
<organism evidence="1 2">
    <name type="scientific">Lacticaseibacillus camelliae DSM 22697 = JCM 13995</name>
    <dbReference type="NCBI Taxonomy" id="1423730"/>
    <lineage>
        <taxon>Bacteria</taxon>
        <taxon>Bacillati</taxon>
        <taxon>Bacillota</taxon>
        <taxon>Bacilli</taxon>
        <taxon>Lactobacillales</taxon>
        <taxon>Lactobacillaceae</taxon>
        <taxon>Lacticaseibacillus</taxon>
    </lineage>
</organism>